<feature type="domain" description="ABC-2 type transporter transmembrane" evidence="7">
    <location>
        <begin position="22"/>
        <end position="377"/>
    </location>
</feature>
<evidence type="ECO:0000313" key="9">
    <source>
        <dbReference type="Proteomes" id="UP001252243"/>
    </source>
</evidence>
<comment type="caution">
    <text evidence="8">The sequence shown here is derived from an EMBL/GenBank/DDBJ whole genome shotgun (WGS) entry which is preliminary data.</text>
</comment>
<feature type="transmembrane region" description="Helical" evidence="6">
    <location>
        <begin position="270"/>
        <end position="290"/>
    </location>
</feature>
<dbReference type="RefSeq" id="WP_310052117.1">
    <property type="nucleotide sequence ID" value="NZ_JAVDVQ010000004.1"/>
</dbReference>
<dbReference type="InterPro" id="IPR051449">
    <property type="entry name" value="ABC-2_transporter_component"/>
</dbReference>
<evidence type="ECO:0000256" key="1">
    <source>
        <dbReference type="ARBA" id="ARBA00004651"/>
    </source>
</evidence>
<evidence type="ECO:0000259" key="7">
    <source>
        <dbReference type="Pfam" id="PF12698"/>
    </source>
</evidence>
<proteinExistence type="predicted"/>
<keyword evidence="5 6" id="KW-0472">Membrane</keyword>
<evidence type="ECO:0000256" key="6">
    <source>
        <dbReference type="SAM" id="Phobius"/>
    </source>
</evidence>
<reference evidence="8 9" key="1">
    <citation type="submission" date="2023-07" db="EMBL/GenBank/DDBJ databases">
        <title>Sorghum-associated microbial communities from plants grown in Nebraska, USA.</title>
        <authorList>
            <person name="Schachtman D."/>
        </authorList>
    </citation>
    <scope>NUCLEOTIDE SEQUENCE [LARGE SCALE GENOMIC DNA]</scope>
    <source>
        <strain evidence="8 9">BE167</strain>
    </source>
</reference>
<keyword evidence="3 6" id="KW-0812">Transmembrane</keyword>
<name>A0ABU1UA72_9MICC</name>
<dbReference type="EMBL" id="JAVDVQ010000004">
    <property type="protein sequence ID" value="MDR7082078.1"/>
    <property type="molecule type" value="Genomic_DNA"/>
</dbReference>
<evidence type="ECO:0000256" key="3">
    <source>
        <dbReference type="ARBA" id="ARBA00022692"/>
    </source>
</evidence>
<keyword evidence="2" id="KW-1003">Cell membrane</keyword>
<dbReference type="PANTHER" id="PTHR30294:SF38">
    <property type="entry name" value="TRANSPORT PERMEASE PROTEIN"/>
    <property type="match status" value="1"/>
</dbReference>
<sequence>MSAMAAIAAVELRRFLRDRSNIFFVFIFPFLLILLLGSQFGAGSSQARVAIAGPGSALSEALSAELNSAGVDVIASSEDATRADLSRGRTDVGLFLDEAAATAFDAGRPAELDVVMASQSSALAVIQQVRTAVQAVALERSRIAALTGAGIPEEQACRALDQAAAQLAVPAVEIVDIDDAVREFRGLGQFDLGASQQVLLFVFLSSLAGAATLIQARRFGVVGRVMSAPVSSGQIVAGQALGRFAIAFVQGGVIMAGTAVLFGVDWGNPWLSVLVLVLFCAVAAAAAMIVGSVVDNDTAASGVGVGTGLVLAGLGGCMVPPEIFPETLAAVSFVTPHRWAYEAFAAIQRHEGTLGDILPQLGVLAGMAAVLLLLGAWLLRRSLNRAL</sequence>
<feature type="transmembrane region" description="Helical" evidence="6">
    <location>
        <begin position="244"/>
        <end position="264"/>
    </location>
</feature>
<keyword evidence="9" id="KW-1185">Reference proteome</keyword>
<keyword evidence="4 6" id="KW-1133">Transmembrane helix</keyword>
<feature type="transmembrane region" description="Helical" evidence="6">
    <location>
        <begin position="21"/>
        <end position="42"/>
    </location>
</feature>
<protein>
    <submittedName>
        <fullName evidence="8">ABC-2 type transport system permease protein</fullName>
    </submittedName>
</protein>
<accession>A0ABU1UA72</accession>
<evidence type="ECO:0000256" key="4">
    <source>
        <dbReference type="ARBA" id="ARBA00022989"/>
    </source>
</evidence>
<organism evidence="8 9">
    <name type="scientific">Arthrobacter ginsengisoli</name>
    <dbReference type="NCBI Taxonomy" id="1356565"/>
    <lineage>
        <taxon>Bacteria</taxon>
        <taxon>Bacillati</taxon>
        <taxon>Actinomycetota</taxon>
        <taxon>Actinomycetes</taxon>
        <taxon>Micrococcales</taxon>
        <taxon>Micrococcaceae</taxon>
        <taxon>Arthrobacter</taxon>
    </lineage>
</organism>
<evidence type="ECO:0000256" key="5">
    <source>
        <dbReference type="ARBA" id="ARBA00023136"/>
    </source>
</evidence>
<gene>
    <name evidence="8" type="ORF">J2X01_001363</name>
</gene>
<feature type="transmembrane region" description="Helical" evidence="6">
    <location>
        <begin position="357"/>
        <end position="379"/>
    </location>
</feature>
<dbReference type="InterPro" id="IPR013525">
    <property type="entry name" value="ABC2_TM"/>
</dbReference>
<dbReference type="Pfam" id="PF12698">
    <property type="entry name" value="ABC2_membrane_3"/>
    <property type="match status" value="1"/>
</dbReference>
<dbReference type="Proteomes" id="UP001252243">
    <property type="component" value="Unassembled WGS sequence"/>
</dbReference>
<feature type="transmembrane region" description="Helical" evidence="6">
    <location>
        <begin position="198"/>
        <end position="216"/>
    </location>
</feature>
<evidence type="ECO:0000256" key="2">
    <source>
        <dbReference type="ARBA" id="ARBA00022475"/>
    </source>
</evidence>
<feature type="transmembrane region" description="Helical" evidence="6">
    <location>
        <begin position="302"/>
        <end position="321"/>
    </location>
</feature>
<evidence type="ECO:0000313" key="8">
    <source>
        <dbReference type="EMBL" id="MDR7082078.1"/>
    </source>
</evidence>
<comment type="subcellular location">
    <subcellularLocation>
        <location evidence="1">Cell membrane</location>
        <topology evidence="1">Multi-pass membrane protein</topology>
    </subcellularLocation>
</comment>
<dbReference type="PANTHER" id="PTHR30294">
    <property type="entry name" value="MEMBRANE COMPONENT OF ABC TRANSPORTER YHHJ-RELATED"/>
    <property type="match status" value="1"/>
</dbReference>